<protein>
    <recommendedName>
        <fullName evidence="7">Flavin-containing monooxygenase</fullName>
        <ecNumber evidence="7">1.-.-.-</ecNumber>
    </recommendedName>
</protein>
<dbReference type="PRINTS" id="PR00370">
    <property type="entry name" value="FMOXYGENASE"/>
</dbReference>
<evidence type="ECO:0000256" key="7">
    <source>
        <dbReference type="RuleBase" id="RU361177"/>
    </source>
</evidence>
<comment type="similarity">
    <text evidence="2 7">Belongs to the FMO family.</text>
</comment>
<keyword evidence="4 7" id="KW-0274">FAD</keyword>
<dbReference type="Proteomes" id="UP000583929">
    <property type="component" value="Unassembled WGS sequence"/>
</dbReference>
<evidence type="ECO:0000256" key="3">
    <source>
        <dbReference type="ARBA" id="ARBA00022630"/>
    </source>
</evidence>
<evidence type="ECO:0000256" key="2">
    <source>
        <dbReference type="ARBA" id="ARBA00009183"/>
    </source>
</evidence>
<organism evidence="8 9">
    <name type="scientific">Cannabis sativa</name>
    <name type="common">Hemp</name>
    <name type="synonym">Marijuana</name>
    <dbReference type="NCBI Taxonomy" id="3483"/>
    <lineage>
        <taxon>Eukaryota</taxon>
        <taxon>Viridiplantae</taxon>
        <taxon>Streptophyta</taxon>
        <taxon>Embryophyta</taxon>
        <taxon>Tracheophyta</taxon>
        <taxon>Spermatophyta</taxon>
        <taxon>Magnoliopsida</taxon>
        <taxon>eudicotyledons</taxon>
        <taxon>Gunneridae</taxon>
        <taxon>Pentapetalae</taxon>
        <taxon>rosids</taxon>
        <taxon>fabids</taxon>
        <taxon>Rosales</taxon>
        <taxon>Cannabaceae</taxon>
        <taxon>Cannabis</taxon>
    </lineage>
</organism>
<dbReference type="EC" id="1.-.-.-" evidence="7"/>
<accession>A0A7J6F381</accession>
<evidence type="ECO:0000313" key="9">
    <source>
        <dbReference type="Proteomes" id="UP000583929"/>
    </source>
</evidence>
<name>A0A7J6F381_CANSA</name>
<dbReference type="PANTHER" id="PTHR23023">
    <property type="entry name" value="DIMETHYLANILINE MONOOXYGENASE"/>
    <property type="match status" value="1"/>
</dbReference>
<dbReference type="InterPro" id="IPR036188">
    <property type="entry name" value="FAD/NAD-bd_sf"/>
</dbReference>
<comment type="caution">
    <text evidence="8">The sequence shown here is derived from an EMBL/GenBank/DDBJ whole genome shotgun (WGS) entry which is preliminary data.</text>
</comment>
<reference evidence="8 9" key="1">
    <citation type="journal article" date="2020" name="bioRxiv">
        <title>Sequence and annotation of 42 cannabis genomes reveals extensive copy number variation in cannabinoid synthesis and pathogen resistance genes.</title>
        <authorList>
            <person name="Mckernan K.J."/>
            <person name="Helbert Y."/>
            <person name="Kane L.T."/>
            <person name="Ebling H."/>
            <person name="Zhang L."/>
            <person name="Liu B."/>
            <person name="Eaton Z."/>
            <person name="Mclaughlin S."/>
            <person name="Kingan S."/>
            <person name="Baybayan P."/>
            <person name="Concepcion G."/>
            <person name="Jordan M."/>
            <person name="Riva A."/>
            <person name="Barbazuk W."/>
            <person name="Harkins T."/>
        </authorList>
    </citation>
    <scope>NUCLEOTIDE SEQUENCE [LARGE SCALE GENOMIC DNA]</scope>
    <source>
        <strain evidence="9">cv. Jamaican Lion 4</strain>
        <tissue evidence="8">Leaf</tissue>
    </source>
</reference>
<sequence>MFSLQKMERNIAIIGAGTSGLAACKYVLEKGFNPIVFEAEESVGGLWNHTIESTRLQNAKESYQFSDFPWPSSVEDVFPRHNQVLEYIRSYAKHFNLFPYIKFNSKVLSLDYVNGESYEEMESWDLWGGTGKPFQSKGKWHVVVQDTKTCSTEVYQFKFVILCIGRFSGVPNIPEFPPNQGPEVFSGKVMHSMDYSAMDSDKGIEMIRKKRVTIVGSQKSAVDIAAECAKTNGVEYPCIMIHRTSHWLLPSASLWGLHFGLLYFNRFSELLVHKPGETFLLSILATLLSPLRWGISKFAESYLRWKLPLKKYGMVPQNSFFQDISSCRVSMLPENFFKKVEQGSIVIKKSQSISFCKEGLIIEGESQPLKTDIVILATGYRGDLKLKNMFSSPIFQNHITGSPSSMVPLYRQVIHPRIPQLAIIGYAEGFSNLLTSQIRCQWLAHYLGEKFELPSIGEMEKEVTMWENNMKLYNGKYVRRSCIGTVNIWYNDQLLKDMRCETKRKKGVLAEYFQPYGPADYADLP</sequence>
<dbReference type="InterPro" id="IPR050346">
    <property type="entry name" value="FMO-like"/>
</dbReference>
<keyword evidence="5" id="KW-0521">NADP</keyword>
<keyword evidence="6 7" id="KW-0560">Oxidoreductase</keyword>
<evidence type="ECO:0000256" key="1">
    <source>
        <dbReference type="ARBA" id="ARBA00001974"/>
    </source>
</evidence>
<dbReference type="FunFam" id="3.50.50.60:FF:000167">
    <property type="entry name" value="Flavin-containing monooxygenase"/>
    <property type="match status" value="1"/>
</dbReference>
<dbReference type="PIRSF" id="PIRSF000332">
    <property type="entry name" value="FMO"/>
    <property type="match status" value="1"/>
</dbReference>
<keyword evidence="7" id="KW-0503">Monooxygenase</keyword>
<evidence type="ECO:0000256" key="6">
    <source>
        <dbReference type="ARBA" id="ARBA00023002"/>
    </source>
</evidence>
<dbReference type="SUPFAM" id="SSF51905">
    <property type="entry name" value="FAD/NAD(P)-binding domain"/>
    <property type="match status" value="2"/>
</dbReference>
<dbReference type="FunFam" id="3.50.50.60:FF:000169">
    <property type="entry name" value="Flavin-containing monooxygenase"/>
    <property type="match status" value="1"/>
</dbReference>
<keyword evidence="3 7" id="KW-0285">Flavoprotein</keyword>
<dbReference type="AlphaFoldDB" id="A0A7J6F381"/>
<dbReference type="GO" id="GO:0004499">
    <property type="term" value="F:N,N-dimethylaniline monooxygenase activity"/>
    <property type="evidence" value="ECO:0007669"/>
    <property type="project" value="InterPro"/>
</dbReference>
<evidence type="ECO:0000256" key="5">
    <source>
        <dbReference type="ARBA" id="ARBA00022857"/>
    </source>
</evidence>
<dbReference type="InterPro" id="IPR020946">
    <property type="entry name" value="Flavin_mOase-like"/>
</dbReference>
<dbReference type="InterPro" id="IPR000960">
    <property type="entry name" value="Flavin_mOase"/>
</dbReference>
<dbReference type="Gene3D" id="3.50.50.60">
    <property type="entry name" value="FAD/NAD(P)-binding domain"/>
    <property type="match status" value="2"/>
</dbReference>
<dbReference type="Pfam" id="PF00743">
    <property type="entry name" value="FMO-like"/>
    <property type="match status" value="1"/>
</dbReference>
<keyword evidence="9" id="KW-1185">Reference proteome</keyword>
<dbReference type="GO" id="GO:0050661">
    <property type="term" value="F:NADP binding"/>
    <property type="evidence" value="ECO:0007669"/>
    <property type="project" value="InterPro"/>
</dbReference>
<dbReference type="EMBL" id="JAATIQ010000275">
    <property type="protein sequence ID" value="KAF4365184.1"/>
    <property type="molecule type" value="Genomic_DNA"/>
</dbReference>
<evidence type="ECO:0000313" key="8">
    <source>
        <dbReference type="EMBL" id="KAF4365184.1"/>
    </source>
</evidence>
<gene>
    <name evidence="8" type="ORF">G4B88_000343</name>
</gene>
<dbReference type="PROSITE" id="PS51257">
    <property type="entry name" value="PROKAR_LIPOPROTEIN"/>
    <property type="match status" value="1"/>
</dbReference>
<evidence type="ECO:0000256" key="4">
    <source>
        <dbReference type="ARBA" id="ARBA00022827"/>
    </source>
</evidence>
<dbReference type="GO" id="GO:0050660">
    <property type="term" value="F:flavin adenine dinucleotide binding"/>
    <property type="evidence" value="ECO:0007669"/>
    <property type="project" value="InterPro"/>
</dbReference>
<proteinExistence type="inferred from homology"/>
<comment type="cofactor">
    <cofactor evidence="1 7">
        <name>FAD</name>
        <dbReference type="ChEBI" id="CHEBI:57692"/>
    </cofactor>
</comment>